<protein>
    <submittedName>
        <fullName evidence="7">Membrane protein</fullName>
    </submittedName>
</protein>
<feature type="transmembrane region" description="Helical" evidence="6">
    <location>
        <begin position="214"/>
        <end position="232"/>
    </location>
</feature>
<dbReference type="PANTHER" id="PTHR23291">
    <property type="entry name" value="BAX INHIBITOR-RELATED"/>
    <property type="match status" value="1"/>
</dbReference>
<dbReference type="AlphaFoldDB" id="A0A1W1CJF6"/>
<comment type="subcellular location">
    <subcellularLocation>
        <location evidence="1">Cell membrane</location>
        <topology evidence="1">Multi-pass membrane protein</topology>
    </subcellularLocation>
</comment>
<keyword evidence="3 6" id="KW-0812">Transmembrane</keyword>
<dbReference type="InterPro" id="IPR006214">
    <property type="entry name" value="Bax_inhibitor_1-related"/>
</dbReference>
<name>A0A1W1CJF6_9ZZZZ</name>
<reference evidence="7" key="1">
    <citation type="submission" date="2016-10" db="EMBL/GenBank/DDBJ databases">
        <authorList>
            <person name="de Groot N.N."/>
        </authorList>
    </citation>
    <scope>NUCLEOTIDE SEQUENCE</scope>
</reference>
<evidence type="ECO:0000256" key="6">
    <source>
        <dbReference type="SAM" id="Phobius"/>
    </source>
</evidence>
<sequence>MALYDRDYSRSAEPSIGGYAQHSELENVELVKKTYQYFAASLLAGGFGAYAGVNVIGVQTLIEFRWFIFIPWMLFGMFGLPMLQKNQSIATVGLFIFTFVGGLVLTPLIGMVMAKGGGATVGNAFLLASVMFGGLSLFAINSETDFTQYGKPLMIAFGIVFIGSILNIIFFNSPIIAVLISGVVLMISAFFVLMDTQNIIEGAYETPTMGALALYLNFFNMFQSLLVLLGIMDD</sequence>
<keyword evidence="5 6" id="KW-0472">Membrane</keyword>
<feature type="transmembrane region" description="Helical" evidence="6">
    <location>
        <begin position="90"/>
        <end position="114"/>
    </location>
</feature>
<dbReference type="GO" id="GO:0005886">
    <property type="term" value="C:plasma membrane"/>
    <property type="evidence" value="ECO:0007669"/>
    <property type="project" value="UniProtKB-SubCell"/>
</dbReference>
<organism evidence="7">
    <name type="scientific">hydrothermal vent metagenome</name>
    <dbReference type="NCBI Taxonomy" id="652676"/>
    <lineage>
        <taxon>unclassified sequences</taxon>
        <taxon>metagenomes</taxon>
        <taxon>ecological metagenomes</taxon>
    </lineage>
</organism>
<keyword evidence="2" id="KW-1003">Cell membrane</keyword>
<accession>A0A1W1CJF6</accession>
<evidence type="ECO:0000313" key="7">
    <source>
        <dbReference type="EMBL" id="SFV65823.1"/>
    </source>
</evidence>
<evidence type="ECO:0000256" key="4">
    <source>
        <dbReference type="ARBA" id="ARBA00022989"/>
    </source>
</evidence>
<feature type="transmembrane region" description="Helical" evidence="6">
    <location>
        <begin position="37"/>
        <end position="58"/>
    </location>
</feature>
<evidence type="ECO:0000256" key="1">
    <source>
        <dbReference type="ARBA" id="ARBA00004651"/>
    </source>
</evidence>
<feature type="transmembrane region" description="Helical" evidence="6">
    <location>
        <begin position="175"/>
        <end position="193"/>
    </location>
</feature>
<dbReference type="Pfam" id="PF01027">
    <property type="entry name" value="Bax1-I"/>
    <property type="match status" value="1"/>
</dbReference>
<dbReference type="PANTHER" id="PTHR23291:SF115">
    <property type="entry name" value="MODULATOR OF FTSH PROTEASE YCCA"/>
    <property type="match status" value="1"/>
</dbReference>
<feature type="transmembrane region" description="Helical" evidence="6">
    <location>
        <begin position="64"/>
        <end position="83"/>
    </location>
</feature>
<gene>
    <name evidence="7" type="ORF">MNB_SV-12-2020</name>
</gene>
<proteinExistence type="predicted"/>
<feature type="transmembrane region" description="Helical" evidence="6">
    <location>
        <begin position="152"/>
        <end position="169"/>
    </location>
</feature>
<dbReference type="CDD" id="cd10432">
    <property type="entry name" value="BI-1-like_bacterial"/>
    <property type="match status" value="1"/>
</dbReference>
<dbReference type="EMBL" id="FPHE01000146">
    <property type="protein sequence ID" value="SFV65823.1"/>
    <property type="molecule type" value="Genomic_DNA"/>
</dbReference>
<feature type="transmembrane region" description="Helical" evidence="6">
    <location>
        <begin position="120"/>
        <end position="140"/>
    </location>
</feature>
<evidence type="ECO:0000256" key="3">
    <source>
        <dbReference type="ARBA" id="ARBA00022692"/>
    </source>
</evidence>
<keyword evidence="4 6" id="KW-1133">Transmembrane helix</keyword>
<evidence type="ECO:0000256" key="2">
    <source>
        <dbReference type="ARBA" id="ARBA00022475"/>
    </source>
</evidence>
<evidence type="ECO:0000256" key="5">
    <source>
        <dbReference type="ARBA" id="ARBA00023136"/>
    </source>
</evidence>